<dbReference type="AlphaFoldDB" id="A0ABD3BCW7"/>
<evidence type="ECO:0000256" key="1">
    <source>
        <dbReference type="SAM" id="Phobius"/>
    </source>
</evidence>
<evidence type="ECO:0000313" key="2">
    <source>
        <dbReference type="EMBL" id="KAL3615225.1"/>
    </source>
</evidence>
<name>A0ABD3BCW7_9LAMI</name>
<dbReference type="Proteomes" id="UP001632038">
    <property type="component" value="Unassembled WGS sequence"/>
</dbReference>
<gene>
    <name evidence="2" type="ORF">CASFOL_040886</name>
</gene>
<keyword evidence="3" id="KW-1185">Reference proteome</keyword>
<accession>A0ABD3BCW7</accession>
<reference evidence="3" key="1">
    <citation type="journal article" date="2024" name="IScience">
        <title>Strigolactones Initiate the Formation of Haustorium-like Structures in Castilleja.</title>
        <authorList>
            <person name="Buerger M."/>
            <person name="Peterson D."/>
            <person name="Chory J."/>
        </authorList>
    </citation>
    <scope>NUCLEOTIDE SEQUENCE [LARGE SCALE GENOMIC DNA]</scope>
</reference>
<keyword evidence="1" id="KW-0812">Transmembrane</keyword>
<keyword evidence="1" id="KW-0472">Membrane</keyword>
<evidence type="ECO:0000313" key="3">
    <source>
        <dbReference type="Proteomes" id="UP001632038"/>
    </source>
</evidence>
<proteinExistence type="predicted"/>
<dbReference type="EMBL" id="JAVIJP010000100">
    <property type="protein sequence ID" value="KAL3615225.1"/>
    <property type="molecule type" value="Genomic_DNA"/>
</dbReference>
<feature type="transmembrane region" description="Helical" evidence="1">
    <location>
        <begin position="6"/>
        <end position="24"/>
    </location>
</feature>
<comment type="caution">
    <text evidence="2">The sequence shown here is derived from an EMBL/GenBank/DDBJ whole genome shotgun (WGS) entry which is preliminary data.</text>
</comment>
<protein>
    <submittedName>
        <fullName evidence="2">Uncharacterized protein</fullName>
    </submittedName>
</protein>
<keyword evidence="1" id="KW-1133">Transmembrane helix</keyword>
<organism evidence="2 3">
    <name type="scientific">Castilleja foliolosa</name>
    <dbReference type="NCBI Taxonomy" id="1961234"/>
    <lineage>
        <taxon>Eukaryota</taxon>
        <taxon>Viridiplantae</taxon>
        <taxon>Streptophyta</taxon>
        <taxon>Embryophyta</taxon>
        <taxon>Tracheophyta</taxon>
        <taxon>Spermatophyta</taxon>
        <taxon>Magnoliopsida</taxon>
        <taxon>eudicotyledons</taxon>
        <taxon>Gunneridae</taxon>
        <taxon>Pentapetalae</taxon>
        <taxon>asterids</taxon>
        <taxon>lamiids</taxon>
        <taxon>Lamiales</taxon>
        <taxon>Orobanchaceae</taxon>
        <taxon>Pedicularideae</taxon>
        <taxon>Castillejinae</taxon>
        <taxon>Castilleja</taxon>
    </lineage>
</organism>
<sequence>MSYNNNNYLITTILIIITTVYLLLNIIPTAFSIDEDIELHHICLPNNKPFNKIYKANLQALMINLSNNVSLGGGYWPAIIGNNSDDSAHGHC</sequence>